<reference evidence="3" key="5">
    <citation type="submission" date="2015-06" db="UniProtKB">
        <authorList>
            <consortium name="EnsemblFungi"/>
        </authorList>
    </citation>
    <scope>IDENTIFICATION</scope>
    <source>
        <strain evidence="3">ATCC 64411</strain>
    </source>
</reference>
<dbReference type="VEuPathDB" id="FungiDB:MAPG_04470"/>
<dbReference type="AlphaFoldDB" id="A0A0C4DWT9"/>
<feature type="region of interest" description="Disordered" evidence="1">
    <location>
        <begin position="47"/>
        <end position="71"/>
    </location>
</feature>
<evidence type="ECO:0000313" key="2">
    <source>
        <dbReference type="EMBL" id="KLU85446.1"/>
    </source>
</evidence>
<evidence type="ECO:0000313" key="4">
    <source>
        <dbReference type="Proteomes" id="UP000011715"/>
    </source>
</evidence>
<reference evidence="3" key="4">
    <citation type="journal article" date="2015" name="G3 (Bethesda)">
        <title>Genome sequences of three phytopathogenic species of the Magnaporthaceae family of fungi.</title>
        <authorList>
            <person name="Okagaki L.H."/>
            <person name="Nunes C.C."/>
            <person name="Sailsbery J."/>
            <person name="Clay B."/>
            <person name="Brown D."/>
            <person name="John T."/>
            <person name="Oh Y."/>
            <person name="Young N."/>
            <person name="Fitzgerald M."/>
            <person name="Haas B.J."/>
            <person name="Zeng Q."/>
            <person name="Young S."/>
            <person name="Adiconis X."/>
            <person name="Fan L."/>
            <person name="Levin J.Z."/>
            <person name="Mitchell T.K."/>
            <person name="Okubara P.A."/>
            <person name="Farman M.L."/>
            <person name="Kohn L.M."/>
            <person name="Birren B."/>
            <person name="Ma L.-J."/>
            <person name="Dean R.A."/>
        </authorList>
    </citation>
    <scope>NUCLEOTIDE SEQUENCE</scope>
    <source>
        <strain evidence="3">ATCC 64411 / 73-15</strain>
    </source>
</reference>
<dbReference type="Proteomes" id="UP000011715">
    <property type="component" value="Unassembled WGS sequence"/>
</dbReference>
<feature type="compositionally biased region" description="Basic and acidic residues" evidence="1">
    <location>
        <begin position="56"/>
        <end position="65"/>
    </location>
</feature>
<dbReference type="EnsemblFungi" id="MAPG_04470T0">
    <property type="protein sequence ID" value="MAPG_04470T0"/>
    <property type="gene ID" value="MAPG_04470"/>
</dbReference>
<dbReference type="EMBL" id="GL876968">
    <property type="protein sequence ID" value="KLU85446.1"/>
    <property type="molecule type" value="Genomic_DNA"/>
</dbReference>
<gene>
    <name evidence="2" type="ORF">MAPG_04470</name>
</gene>
<protein>
    <submittedName>
        <fullName evidence="2 3">Uncharacterized protein</fullName>
    </submittedName>
</protein>
<reference evidence="2" key="2">
    <citation type="submission" date="2010-05" db="EMBL/GenBank/DDBJ databases">
        <title>The Genome Sequence of Magnaporthe poae strain ATCC 64411.</title>
        <authorList>
            <consortium name="The Broad Institute Genome Sequencing Platform"/>
            <consortium name="Broad Institute Genome Sequencing Center for Infectious Disease"/>
            <person name="Ma L.-J."/>
            <person name="Dead R."/>
            <person name="Young S."/>
            <person name="Zeng Q."/>
            <person name="Koehrsen M."/>
            <person name="Alvarado L."/>
            <person name="Berlin A."/>
            <person name="Chapman S.B."/>
            <person name="Chen Z."/>
            <person name="Freedman E."/>
            <person name="Gellesch M."/>
            <person name="Goldberg J."/>
            <person name="Griggs A."/>
            <person name="Gujja S."/>
            <person name="Heilman E.R."/>
            <person name="Heiman D."/>
            <person name="Hepburn T."/>
            <person name="Howarth C."/>
            <person name="Jen D."/>
            <person name="Larson L."/>
            <person name="Mehta T."/>
            <person name="Neiman D."/>
            <person name="Pearson M."/>
            <person name="Roberts A."/>
            <person name="Saif S."/>
            <person name="Shea T."/>
            <person name="Shenoy N."/>
            <person name="Sisk P."/>
            <person name="Stolte C."/>
            <person name="Sykes S."/>
            <person name="Walk T."/>
            <person name="White J."/>
            <person name="Yandava C."/>
            <person name="Haas B."/>
            <person name="Nusbaum C."/>
            <person name="Birren B."/>
        </authorList>
    </citation>
    <scope>NUCLEOTIDE SEQUENCE</scope>
    <source>
        <strain evidence="2">ATCC 64411</strain>
    </source>
</reference>
<sequence>METFPNSRKGPRKLTAGVVAVVSWSAGLLSLQEAIGHFRRVFIDDSRDAGGGQEAAKQETHRRPDCLGNDAMSEGRLWKKIPAAGPESPDGGGILGGCF</sequence>
<evidence type="ECO:0000256" key="1">
    <source>
        <dbReference type="SAM" id="MobiDB-lite"/>
    </source>
</evidence>
<proteinExistence type="predicted"/>
<reference evidence="4" key="1">
    <citation type="submission" date="2010-05" db="EMBL/GenBank/DDBJ databases">
        <title>The genome sequence of Magnaporthe poae strain ATCC 64411.</title>
        <authorList>
            <person name="Ma L.-J."/>
            <person name="Dead R."/>
            <person name="Young S."/>
            <person name="Zeng Q."/>
            <person name="Koehrsen M."/>
            <person name="Alvarado L."/>
            <person name="Berlin A."/>
            <person name="Chapman S.B."/>
            <person name="Chen Z."/>
            <person name="Freedman E."/>
            <person name="Gellesch M."/>
            <person name="Goldberg J."/>
            <person name="Griggs A."/>
            <person name="Gujja S."/>
            <person name="Heilman E.R."/>
            <person name="Heiman D."/>
            <person name="Hepburn T."/>
            <person name="Howarth C."/>
            <person name="Jen D."/>
            <person name="Larson L."/>
            <person name="Mehta T."/>
            <person name="Neiman D."/>
            <person name="Pearson M."/>
            <person name="Roberts A."/>
            <person name="Saif S."/>
            <person name="Shea T."/>
            <person name="Shenoy N."/>
            <person name="Sisk P."/>
            <person name="Stolte C."/>
            <person name="Sykes S."/>
            <person name="Walk T."/>
            <person name="White J."/>
            <person name="Yandava C."/>
            <person name="Haas B."/>
            <person name="Nusbaum C."/>
            <person name="Birren B."/>
        </authorList>
    </citation>
    <scope>NUCLEOTIDE SEQUENCE [LARGE SCALE GENOMIC DNA]</scope>
    <source>
        <strain evidence="4">ATCC 64411 / 73-15</strain>
    </source>
</reference>
<keyword evidence="4" id="KW-1185">Reference proteome</keyword>
<reference evidence="2" key="3">
    <citation type="submission" date="2011-03" db="EMBL/GenBank/DDBJ databases">
        <title>Annotation of Magnaporthe poae ATCC 64411.</title>
        <authorList>
            <person name="Ma L.-J."/>
            <person name="Dead R."/>
            <person name="Young S.K."/>
            <person name="Zeng Q."/>
            <person name="Gargeya S."/>
            <person name="Fitzgerald M."/>
            <person name="Haas B."/>
            <person name="Abouelleil A."/>
            <person name="Alvarado L."/>
            <person name="Arachchi H.M."/>
            <person name="Berlin A."/>
            <person name="Brown A."/>
            <person name="Chapman S.B."/>
            <person name="Chen Z."/>
            <person name="Dunbar C."/>
            <person name="Freedman E."/>
            <person name="Gearin G."/>
            <person name="Gellesch M."/>
            <person name="Goldberg J."/>
            <person name="Griggs A."/>
            <person name="Gujja S."/>
            <person name="Heiman D."/>
            <person name="Howarth C."/>
            <person name="Larson L."/>
            <person name="Lui A."/>
            <person name="MacDonald P.J.P."/>
            <person name="Mehta T."/>
            <person name="Montmayeur A."/>
            <person name="Murphy C."/>
            <person name="Neiman D."/>
            <person name="Pearson M."/>
            <person name="Priest M."/>
            <person name="Roberts A."/>
            <person name="Saif S."/>
            <person name="Shea T."/>
            <person name="Shenoy N."/>
            <person name="Sisk P."/>
            <person name="Stolte C."/>
            <person name="Sykes S."/>
            <person name="Yandava C."/>
            <person name="Wortman J."/>
            <person name="Nusbaum C."/>
            <person name="Birren B."/>
        </authorList>
    </citation>
    <scope>NUCLEOTIDE SEQUENCE</scope>
    <source>
        <strain evidence="2">ATCC 64411</strain>
    </source>
</reference>
<organism evidence="3 4">
    <name type="scientific">Magnaporthiopsis poae (strain ATCC 64411 / 73-15)</name>
    <name type="common">Kentucky bluegrass fungus</name>
    <name type="synonym">Magnaporthe poae</name>
    <dbReference type="NCBI Taxonomy" id="644358"/>
    <lineage>
        <taxon>Eukaryota</taxon>
        <taxon>Fungi</taxon>
        <taxon>Dikarya</taxon>
        <taxon>Ascomycota</taxon>
        <taxon>Pezizomycotina</taxon>
        <taxon>Sordariomycetes</taxon>
        <taxon>Sordariomycetidae</taxon>
        <taxon>Magnaporthales</taxon>
        <taxon>Magnaporthaceae</taxon>
        <taxon>Magnaporthiopsis</taxon>
    </lineage>
</organism>
<evidence type="ECO:0000313" key="3">
    <source>
        <dbReference type="EnsemblFungi" id="MAPG_04470T0"/>
    </source>
</evidence>
<dbReference type="EMBL" id="ADBL01001056">
    <property type="status" value="NOT_ANNOTATED_CDS"/>
    <property type="molecule type" value="Genomic_DNA"/>
</dbReference>
<name>A0A0C4DWT9_MAGP6</name>
<accession>A0A0C4DWT9</accession>